<evidence type="ECO:0000313" key="2">
    <source>
        <dbReference type="EMBL" id="KAF2030745.1"/>
    </source>
</evidence>
<organism evidence="2 3">
    <name type="scientific">Setomelanomma holmii</name>
    <dbReference type="NCBI Taxonomy" id="210430"/>
    <lineage>
        <taxon>Eukaryota</taxon>
        <taxon>Fungi</taxon>
        <taxon>Dikarya</taxon>
        <taxon>Ascomycota</taxon>
        <taxon>Pezizomycotina</taxon>
        <taxon>Dothideomycetes</taxon>
        <taxon>Pleosporomycetidae</taxon>
        <taxon>Pleosporales</taxon>
        <taxon>Pleosporineae</taxon>
        <taxon>Phaeosphaeriaceae</taxon>
        <taxon>Setomelanomma</taxon>
    </lineage>
</organism>
<accession>A0A9P4HAA0</accession>
<feature type="transmembrane region" description="Helical" evidence="1">
    <location>
        <begin position="40"/>
        <end position="62"/>
    </location>
</feature>
<keyword evidence="1" id="KW-0812">Transmembrane</keyword>
<feature type="transmembrane region" description="Helical" evidence="1">
    <location>
        <begin position="137"/>
        <end position="158"/>
    </location>
</feature>
<protein>
    <submittedName>
        <fullName evidence="2">Uncharacterized protein</fullName>
    </submittedName>
</protein>
<dbReference type="EMBL" id="ML978187">
    <property type="protein sequence ID" value="KAF2030745.1"/>
    <property type="molecule type" value="Genomic_DNA"/>
</dbReference>
<dbReference type="Proteomes" id="UP000799777">
    <property type="component" value="Unassembled WGS sequence"/>
</dbReference>
<keyword evidence="1" id="KW-1133">Transmembrane helix</keyword>
<dbReference type="OrthoDB" id="3765137at2759"/>
<sequence>MVFTKEQTQTRFLAILLPGLTLCTHTLLALSFALPGSEQAFWSFVYNVFAAGASILGLMGAVKLIPSFVSAYTLMHTSTLSFVTLALANIIIPFDFGFLNPVIPSWHVDESAICRDIDAGFGWDEEWLVKCSNNFNAVMLVVAWTGLFLMFAQWWALWTVRSWGRTLRFQKVGDRTDVEKMGVLDKEVGSMTDVKTRL</sequence>
<comment type="caution">
    <text evidence="2">The sequence shown here is derived from an EMBL/GenBank/DDBJ whole genome shotgun (WGS) entry which is preliminary data.</text>
</comment>
<gene>
    <name evidence="2" type="ORF">EK21DRAFT_100228</name>
</gene>
<evidence type="ECO:0000256" key="1">
    <source>
        <dbReference type="SAM" id="Phobius"/>
    </source>
</evidence>
<keyword evidence="1" id="KW-0472">Membrane</keyword>
<dbReference type="AlphaFoldDB" id="A0A9P4HAA0"/>
<evidence type="ECO:0000313" key="3">
    <source>
        <dbReference type="Proteomes" id="UP000799777"/>
    </source>
</evidence>
<name>A0A9P4HAA0_9PLEO</name>
<proteinExistence type="predicted"/>
<keyword evidence="3" id="KW-1185">Reference proteome</keyword>
<reference evidence="2" key="1">
    <citation type="journal article" date="2020" name="Stud. Mycol.">
        <title>101 Dothideomycetes genomes: a test case for predicting lifestyles and emergence of pathogens.</title>
        <authorList>
            <person name="Haridas S."/>
            <person name="Albert R."/>
            <person name="Binder M."/>
            <person name="Bloem J."/>
            <person name="Labutti K."/>
            <person name="Salamov A."/>
            <person name="Andreopoulos B."/>
            <person name="Baker S."/>
            <person name="Barry K."/>
            <person name="Bills G."/>
            <person name="Bluhm B."/>
            <person name="Cannon C."/>
            <person name="Castanera R."/>
            <person name="Culley D."/>
            <person name="Daum C."/>
            <person name="Ezra D."/>
            <person name="Gonzalez J."/>
            <person name="Henrissat B."/>
            <person name="Kuo A."/>
            <person name="Liang C."/>
            <person name="Lipzen A."/>
            <person name="Lutzoni F."/>
            <person name="Magnuson J."/>
            <person name="Mondo S."/>
            <person name="Nolan M."/>
            <person name="Ohm R."/>
            <person name="Pangilinan J."/>
            <person name="Park H.-J."/>
            <person name="Ramirez L."/>
            <person name="Alfaro M."/>
            <person name="Sun H."/>
            <person name="Tritt A."/>
            <person name="Yoshinaga Y."/>
            <person name="Zwiers L.-H."/>
            <person name="Turgeon B."/>
            <person name="Goodwin S."/>
            <person name="Spatafora J."/>
            <person name="Crous P."/>
            <person name="Grigoriev I."/>
        </authorList>
    </citation>
    <scope>NUCLEOTIDE SEQUENCE</scope>
    <source>
        <strain evidence="2">CBS 110217</strain>
    </source>
</reference>
<feature type="transmembrane region" description="Helical" evidence="1">
    <location>
        <begin position="69"/>
        <end position="92"/>
    </location>
</feature>
<feature type="transmembrane region" description="Helical" evidence="1">
    <location>
        <begin position="12"/>
        <end position="34"/>
    </location>
</feature>